<dbReference type="RefSeq" id="WP_014095766.1">
    <property type="nucleotide sequence ID" value="NZ_CP017888.1"/>
</dbReference>
<dbReference type="Pfam" id="PF08858">
    <property type="entry name" value="IDEAL"/>
    <property type="match status" value="1"/>
</dbReference>
<reference evidence="3" key="1">
    <citation type="submission" date="2016-01" db="EMBL/GenBank/DDBJ databases">
        <authorList>
            <person name="Mitreva M."/>
            <person name="Pepin K.H."/>
            <person name="Mihindukulasuriya K.A."/>
            <person name="Fulton R."/>
            <person name="Fronick C."/>
            <person name="O'Laughlin M."/>
            <person name="Miner T."/>
            <person name="Herter B."/>
            <person name="Rosa B.A."/>
            <person name="Cordes M."/>
            <person name="Tomlinson C."/>
            <person name="Wollam A."/>
            <person name="Palsikar V.B."/>
            <person name="Mardis E.R."/>
            <person name="Wilson R.K."/>
        </authorList>
    </citation>
    <scope>NUCLEOTIDE SEQUENCE [LARGE SCALE GENOMIC DNA]</scope>
    <source>
        <strain evidence="3">GED7749B</strain>
    </source>
</reference>
<proteinExistence type="predicted"/>
<protein>
    <submittedName>
        <fullName evidence="2">IDEAL domain protein</fullName>
    </submittedName>
</protein>
<dbReference type="Proteomes" id="UP000070376">
    <property type="component" value="Unassembled WGS sequence"/>
</dbReference>
<sequence length="77" mass="9311">MENKKSFSDVPKESPKSRIQMEKFVEHIYTDMLLNEILLNKKREALLRKIDHVLDLRDKEQFMYLTNELKKINLQFG</sequence>
<evidence type="ECO:0000259" key="1">
    <source>
        <dbReference type="Pfam" id="PF08858"/>
    </source>
</evidence>
<dbReference type="PATRIC" id="fig|1398.22.peg.720"/>
<organism evidence="2 3">
    <name type="scientific">Heyndrickxia coagulans</name>
    <name type="common">Weizmannia coagulans</name>
    <dbReference type="NCBI Taxonomy" id="1398"/>
    <lineage>
        <taxon>Bacteria</taxon>
        <taxon>Bacillati</taxon>
        <taxon>Bacillota</taxon>
        <taxon>Bacilli</taxon>
        <taxon>Bacillales</taxon>
        <taxon>Bacillaceae</taxon>
        <taxon>Heyndrickxia</taxon>
    </lineage>
</organism>
<feature type="domain" description="IDEAL" evidence="1">
    <location>
        <begin position="34"/>
        <end position="69"/>
    </location>
</feature>
<comment type="caution">
    <text evidence="2">The sequence shown here is derived from an EMBL/GenBank/DDBJ whole genome shotgun (WGS) entry which is preliminary data.</text>
</comment>
<accession>A0A150K1Z3</accession>
<dbReference type="InterPro" id="IPR014957">
    <property type="entry name" value="IDEAL_dom"/>
</dbReference>
<dbReference type="AlphaFoldDB" id="A0A150K1Z3"/>
<gene>
    <name evidence="2" type="ORF">HMPREF3213_00719</name>
</gene>
<dbReference type="Gene3D" id="4.10.810.10">
    <property type="entry name" value="Virus Scaffolding Protein, Chain A"/>
    <property type="match status" value="1"/>
</dbReference>
<evidence type="ECO:0000313" key="2">
    <source>
        <dbReference type="EMBL" id="KWZ84801.1"/>
    </source>
</evidence>
<evidence type="ECO:0000313" key="3">
    <source>
        <dbReference type="Proteomes" id="UP000070376"/>
    </source>
</evidence>
<name>A0A150K1Z3_HEYCO</name>
<dbReference type="EMBL" id="LRPN01000026">
    <property type="protein sequence ID" value="KWZ84801.1"/>
    <property type="molecule type" value="Genomic_DNA"/>
</dbReference>
<dbReference type="InterPro" id="IPR027393">
    <property type="entry name" value="Virus_scaffolding_prot_C"/>
</dbReference>